<keyword evidence="1" id="KW-0732">Signal</keyword>
<protein>
    <submittedName>
        <fullName evidence="2">Uncharacterized protein</fullName>
    </submittedName>
</protein>
<dbReference type="EMBL" id="JBHUIV010000025">
    <property type="protein sequence ID" value="MFD2203562.1"/>
    <property type="molecule type" value="Genomic_DNA"/>
</dbReference>
<dbReference type="Proteomes" id="UP001597414">
    <property type="component" value="Unassembled WGS sequence"/>
</dbReference>
<name>A0ABW5BBV3_9BACT</name>
<feature type="chain" id="PRO_5045497927" evidence="1">
    <location>
        <begin position="21"/>
        <end position="281"/>
    </location>
</feature>
<accession>A0ABW5BBV3</accession>
<sequence length="281" mass="32148">MISFVSLFFVLLGFATSNIAQTLPLSNNFVDQEKIKNFEDHLLLASSAKAENILELEKLNIIEAKSAYDRLSFEEKEQALEFPFLETWVIDQLIKLQGINGVNVSFVYSIPPEKQVMEKSVWEKLMKTKKVNAVLDGRQVSVNELKAYSPKDFASFELVQTKKGGLFRQAAYDFNLTTNEKYDKDFKLTSKELNTIIAEYANGEEIIVPFFMIERTFISDLGGKLAPNYPVNYLGIILEEIINKDFDGLIEKSQRLDNAPGIWIYITNVNGDHQKLFVKYQ</sequence>
<evidence type="ECO:0000313" key="3">
    <source>
        <dbReference type="Proteomes" id="UP001597414"/>
    </source>
</evidence>
<feature type="signal peptide" evidence="1">
    <location>
        <begin position="1"/>
        <end position="20"/>
    </location>
</feature>
<evidence type="ECO:0000256" key="1">
    <source>
        <dbReference type="SAM" id="SignalP"/>
    </source>
</evidence>
<reference evidence="3" key="1">
    <citation type="journal article" date="2019" name="Int. J. Syst. Evol. Microbiol.">
        <title>The Global Catalogue of Microorganisms (GCM) 10K type strain sequencing project: providing services to taxonomists for standard genome sequencing and annotation.</title>
        <authorList>
            <consortium name="The Broad Institute Genomics Platform"/>
            <consortium name="The Broad Institute Genome Sequencing Center for Infectious Disease"/>
            <person name="Wu L."/>
            <person name="Ma J."/>
        </authorList>
    </citation>
    <scope>NUCLEOTIDE SEQUENCE [LARGE SCALE GENOMIC DNA]</scope>
    <source>
        <strain evidence="3">KCTC 19812</strain>
    </source>
</reference>
<organism evidence="2 3">
    <name type="scientific">Shivajiella indica</name>
    <dbReference type="NCBI Taxonomy" id="872115"/>
    <lineage>
        <taxon>Bacteria</taxon>
        <taxon>Pseudomonadati</taxon>
        <taxon>Bacteroidota</taxon>
        <taxon>Cytophagia</taxon>
        <taxon>Cytophagales</taxon>
        <taxon>Cyclobacteriaceae</taxon>
        <taxon>Shivajiella</taxon>
    </lineage>
</organism>
<dbReference type="RefSeq" id="WP_380806178.1">
    <property type="nucleotide sequence ID" value="NZ_JBHUIV010000025.1"/>
</dbReference>
<gene>
    <name evidence="2" type="ORF">ACFSKV_18420</name>
</gene>
<comment type="caution">
    <text evidence="2">The sequence shown here is derived from an EMBL/GenBank/DDBJ whole genome shotgun (WGS) entry which is preliminary data.</text>
</comment>
<evidence type="ECO:0000313" key="2">
    <source>
        <dbReference type="EMBL" id="MFD2203562.1"/>
    </source>
</evidence>
<proteinExistence type="predicted"/>
<keyword evidence="3" id="KW-1185">Reference proteome</keyword>